<dbReference type="InterPro" id="IPR037524">
    <property type="entry name" value="PA14/GLEYA"/>
</dbReference>
<keyword evidence="4" id="KW-1185">Reference proteome</keyword>
<feature type="non-terminal residue" evidence="3">
    <location>
        <position position="1"/>
    </location>
</feature>
<accession>A0A939K7M1</accession>
<dbReference type="SUPFAM" id="SSF56988">
    <property type="entry name" value="Anthrax protective antigen"/>
    <property type="match status" value="1"/>
</dbReference>
<feature type="non-terminal residue" evidence="3">
    <location>
        <position position="161"/>
    </location>
</feature>
<keyword evidence="1" id="KW-0732">Signal</keyword>
<proteinExistence type="predicted"/>
<dbReference type="RefSeq" id="WP_262899050.1">
    <property type="nucleotide sequence ID" value="NZ_JAFMYV010000046.1"/>
</dbReference>
<comment type="caution">
    <text evidence="3">The sequence shown here is derived from an EMBL/GenBank/DDBJ whole genome shotgun (WGS) entry which is preliminary data.</text>
</comment>
<dbReference type="EMBL" id="JAFMYV010000046">
    <property type="protein sequence ID" value="MBO0940103.1"/>
    <property type="molecule type" value="Genomic_DNA"/>
</dbReference>
<protein>
    <recommendedName>
        <fullName evidence="2">PA14 domain-containing protein</fullName>
    </recommendedName>
</protein>
<dbReference type="Gene3D" id="2.60.120.1560">
    <property type="match status" value="1"/>
</dbReference>
<sequence length="161" mass="16618">QTSPSVSLSLGSFEAPTNVADNYGARLRGYICPPTTGVYYFWIAGDNNVSLRLSATGSEPSSASQIAYHTGSTEVRAWNRFAEQKSAPVSLTAGQTYYVEALLKEGGGGDNLAVGWAKPGEATAQPSEVIPGQYLLPYVAPPSCTLVAVASPASLVAGSGS</sequence>
<evidence type="ECO:0000313" key="3">
    <source>
        <dbReference type="EMBL" id="MBO0940103.1"/>
    </source>
</evidence>
<evidence type="ECO:0000256" key="1">
    <source>
        <dbReference type="ARBA" id="ARBA00022729"/>
    </source>
</evidence>
<dbReference type="Pfam" id="PF07691">
    <property type="entry name" value="PA14"/>
    <property type="match status" value="1"/>
</dbReference>
<dbReference type="InterPro" id="IPR052387">
    <property type="entry name" value="Fibrocystin"/>
</dbReference>
<reference evidence="3" key="1">
    <citation type="submission" date="2021-03" db="EMBL/GenBank/DDBJ databases">
        <title>Fibrella sp. HMF5335 genome sequencing and assembly.</title>
        <authorList>
            <person name="Kang H."/>
            <person name="Kim H."/>
            <person name="Bae S."/>
            <person name="Joh K."/>
        </authorList>
    </citation>
    <scope>NUCLEOTIDE SEQUENCE</scope>
    <source>
        <strain evidence="3">HMF5335</strain>
    </source>
</reference>
<feature type="domain" description="PA14" evidence="2">
    <location>
        <begin position="1"/>
        <end position="134"/>
    </location>
</feature>
<dbReference type="PANTHER" id="PTHR46769:SF2">
    <property type="entry name" value="FIBROCYSTIN-L ISOFORM 2 PRECURSOR-RELATED"/>
    <property type="match status" value="1"/>
</dbReference>
<gene>
    <name evidence="3" type="ORF">J2I47_26405</name>
</gene>
<dbReference type="PROSITE" id="PS51820">
    <property type="entry name" value="PA14"/>
    <property type="match status" value="1"/>
</dbReference>
<dbReference type="PANTHER" id="PTHR46769">
    <property type="entry name" value="POLYCYSTIC KIDNEY AND HEPATIC DISEASE 1 (AUTOSOMAL RECESSIVE)-LIKE 1"/>
    <property type="match status" value="1"/>
</dbReference>
<name>A0A939K7M1_9BACT</name>
<evidence type="ECO:0000313" key="4">
    <source>
        <dbReference type="Proteomes" id="UP000664034"/>
    </source>
</evidence>
<dbReference type="InterPro" id="IPR011658">
    <property type="entry name" value="PA14_dom"/>
</dbReference>
<dbReference type="Proteomes" id="UP000664034">
    <property type="component" value="Unassembled WGS sequence"/>
</dbReference>
<dbReference type="AlphaFoldDB" id="A0A939K7M1"/>
<organism evidence="3 4">
    <name type="scientific">Fibrella rubiginis</name>
    <dbReference type="NCBI Taxonomy" id="2817060"/>
    <lineage>
        <taxon>Bacteria</taxon>
        <taxon>Pseudomonadati</taxon>
        <taxon>Bacteroidota</taxon>
        <taxon>Cytophagia</taxon>
        <taxon>Cytophagales</taxon>
        <taxon>Spirosomataceae</taxon>
        <taxon>Fibrella</taxon>
    </lineage>
</organism>
<evidence type="ECO:0000259" key="2">
    <source>
        <dbReference type="PROSITE" id="PS51820"/>
    </source>
</evidence>